<organism evidence="1 2">
    <name type="scientific">Candidatus Pullilachnospira stercoravium</name>
    <dbReference type="NCBI Taxonomy" id="2840913"/>
    <lineage>
        <taxon>Bacteria</taxon>
        <taxon>Bacillati</taxon>
        <taxon>Bacillota</taxon>
        <taxon>Clostridia</taxon>
        <taxon>Lachnospirales</taxon>
        <taxon>Lachnospiraceae</taxon>
        <taxon>Lachnospiraceae incertae sedis</taxon>
        <taxon>Candidatus Pullilachnospira</taxon>
    </lineage>
</organism>
<dbReference type="Proteomes" id="UP000886723">
    <property type="component" value="Unassembled WGS sequence"/>
</dbReference>
<comment type="caution">
    <text evidence="1">The sequence shown here is derived from an EMBL/GenBank/DDBJ whole genome shotgun (WGS) entry which is preliminary data.</text>
</comment>
<protein>
    <submittedName>
        <fullName evidence="1">Uncharacterized protein</fullName>
    </submittedName>
</protein>
<sequence length="74" mass="8779">MASRLMHLAISREMLRQRRLRDFDRFFLGSILPDACGPGVKSDQSHLKFRLKNRTFSRKPWRMNISDGRWNSVS</sequence>
<reference evidence="1" key="1">
    <citation type="submission" date="2020-10" db="EMBL/GenBank/DDBJ databases">
        <authorList>
            <person name="Gilroy R."/>
        </authorList>
    </citation>
    <scope>NUCLEOTIDE SEQUENCE</scope>
    <source>
        <strain evidence="1">ChiBcec2-4451</strain>
    </source>
</reference>
<gene>
    <name evidence="1" type="ORF">IAA63_12015</name>
</gene>
<dbReference type="AlphaFoldDB" id="A0A9D1NVP2"/>
<proteinExistence type="predicted"/>
<accession>A0A9D1NVP2</accession>
<reference evidence="1" key="2">
    <citation type="journal article" date="2021" name="PeerJ">
        <title>Extensive microbial diversity within the chicken gut microbiome revealed by metagenomics and culture.</title>
        <authorList>
            <person name="Gilroy R."/>
            <person name="Ravi A."/>
            <person name="Getino M."/>
            <person name="Pursley I."/>
            <person name="Horton D.L."/>
            <person name="Alikhan N.F."/>
            <person name="Baker D."/>
            <person name="Gharbi K."/>
            <person name="Hall N."/>
            <person name="Watson M."/>
            <person name="Adriaenssens E.M."/>
            <person name="Foster-Nyarko E."/>
            <person name="Jarju S."/>
            <person name="Secka A."/>
            <person name="Antonio M."/>
            <person name="Oren A."/>
            <person name="Chaudhuri R.R."/>
            <person name="La Ragione R."/>
            <person name="Hildebrand F."/>
            <person name="Pallen M.J."/>
        </authorList>
    </citation>
    <scope>NUCLEOTIDE SEQUENCE</scope>
    <source>
        <strain evidence="1">ChiBcec2-4451</strain>
    </source>
</reference>
<name>A0A9D1NVP2_9FIRM</name>
<dbReference type="EMBL" id="DVON01000255">
    <property type="protein sequence ID" value="HIV13849.1"/>
    <property type="molecule type" value="Genomic_DNA"/>
</dbReference>
<evidence type="ECO:0000313" key="2">
    <source>
        <dbReference type="Proteomes" id="UP000886723"/>
    </source>
</evidence>
<evidence type="ECO:0000313" key="1">
    <source>
        <dbReference type="EMBL" id="HIV13849.1"/>
    </source>
</evidence>